<evidence type="ECO:0000313" key="2">
    <source>
        <dbReference type="EMBL" id="GAK38273.1"/>
    </source>
</evidence>
<dbReference type="RefSeq" id="WP_024997770.1">
    <property type="nucleotide sequence ID" value="NZ_ATZI01000010.1"/>
</dbReference>
<evidence type="ECO:0000313" key="3">
    <source>
        <dbReference type="Proteomes" id="UP000027601"/>
    </source>
</evidence>
<organism evidence="2 3">
    <name type="scientific">Bacteroides graminisolvens DSM 19988 = JCM 15093</name>
    <dbReference type="NCBI Taxonomy" id="1121097"/>
    <lineage>
        <taxon>Bacteria</taxon>
        <taxon>Pseudomonadati</taxon>
        <taxon>Bacteroidota</taxon>
        <taxon>Bacteroidia</taxon>
        <taxon>Bacteroidales</taxon>
        <taxon>Bacteroidaceae</taxon>
        <taxon>Bacteroides</taxon>
    </lineage>
</organism>
<sequence>MDKKLPSQISVVSATASGDYIVITLANGTFAKISVPNLRTALLQGIALECMTDGVFIMCHKKSDNSSVMFRPESWKAQQASGEVADGVVVVEGGRLLVVAPTESPTKLFWSSAAISGGGFTTTDRVAAYNDWTGKTSTAAQIAASTAGAVTNTASYAPGFCNLYSRTNANGQGLTAGKWWLPSIGELLMMSANFNKINYALSLITGAEFLKLDAYWSSSENSSPNAWFMNFSQGFMGYNTKTTGQYCVRPVSAFIA</sequence>
<dbReference type="OrthoDB" id="1048152at2"/>
<feature type="domain" description="Lcl C-terminal" evidence="1">
    <location>
        <begin position="106"/>
        <end position="251"/>
    </location>
</feature>
<gene>
    <name evidence="2" type="ORF">JCM15093_3614</name>
</gene>
<dbReference type="AlphaFoldDB" id="A0A069D5W6"/>
<accession>A0A069D5W6</accession>
<name>A0A069D5W6_9BACE</name>
<dbReference type="eggNOG" id="ENOG5033PDA">
    <property type="taxonomic scope" value="Bacteria"/>
</dbReference>
<proteinExistence type="predicted"/>
<dbReference type="EMBL" id="BAJS01000061">
    <property type="protein sequence ID" value="GAK38273.1"/>
    <property type="molecule type" value="Genomic_DNA"/>
</dbReference>
<keyword evidence="3" id="KW-1185">Reference proteome</keyword>
<evidence type="ECO:0000259" key="1">
    <source>
        <dbReference type="Pfam" id="PF07603"/>
    </source>
</evidence>
<dbReference type="Proteomes" id="UP000027601">
    <property type="component" value="Unassembled WGS sequence"/>
</dbReference>
<dbReference type="InterPro" id="IPR011460">
    <property type="entry name" value="Lcl_C"/>
</dbReference>
<dbReference type="Pfam" id="PF07603">
    <property type="entry name" value="Lcl_C"/>
    <property type="match status" value="1"/>
</dbReference>
<comment type="caution">
    <text evidence="2">The sequence shown here is derived from an EMBL/GenBank/DDBJ whole genome shotgun (WGS) entry which is preliminary data.</text>
</comment>
<protein>
    <recommendedName>
        <fullName evidence="1">Lcl C-terminal domain-containing protein</fullName>
    </recommendedName>
</protein>
<reference evidence="2 3" key="1">
    <citation type="journal article" date="2015" name="Microbes Environ.">
        <title>Distribution and evolution of nitrogen fixation genes in the phylum bacteroidetes.</title>
        <authorList>
            <person name="Inoue J."/>
            <person name="Oshima K."/>
            <person name="Suda W."/>
            <person name="Sakamoto M."/>
            <person name="Iino T."/>
            <person name="Noda S."/>
            <person name="Hongoh Y."/>
            <person name="Hattori M."/>
            <person name="Ohkuma M."/>
        </authorList>
    </citation>
    <scope>NUCLEOTIDE SEQUENCE [LARGE SCALE GENOMIC DNA]</scope>
    <source>
        <strain evidence="2 3">JCM 15093</strain>
    </source>
</reference>